<dbReference type="GO" id="GO:0009251">
    <property type="term" value="P:glucan catabolic process"/>
    <property type="evidence" value="ECO:0007669"/>
    <property type="project" value="TreeGrafter"/>
</dbReference>
<accession>A0AA91T370</accession>
<reference evidence="4 5" key="1">
    <citation type="submission" date="2017-04" db="EMBL/GenBank/DDBJ databases">
        <title>Draft genome of the yeast Clavispora lusitaniae type strain CBS 6936.</title>
        <authorList>
            <person name="Durrens P."/>
            <person name="Klopp C."/>
            <person name="Biteau N."/>
            <person name="Fitton-Ouhabi V."/>
            <person name="Dementhon K."/>
            <person name="Accoceberry I."/>
            <person name="Sherman D.J."/>
            <person name="Noel T."/>
        </authorList>
    </citation>
    <scope>NUCLEOTIDE SEQUENCE [LARGE SCALE GENOMIC DNA]</scope>
    <source>
        <strain evidence="4 5">CBS 6936</strain>
    </source>
</reference>
<dbReference type="KEGG" id="clus:A9F13_04g04081"/>
<evidence type="ECO:0000256" key="2">
    <source>
        <dbReference type="ARBA" id="ARBA00022801"/>
    </source>
</evidence>
<dbReference type="GO" id="GO:0005737">
    <property type="term" value="C:cytoplasm"/>
    <property type="evidence" value="ECO:0007669"/>
    <property type="project" value="UniProtKB-ARBA"/>
</dbReference>
<comment type="caution">
    <text evidence="4">The sequence shown here is derived from an EMBL/GenBank/DDBJ whole genome shotgun (WGS) entry which is preliminary data.</text>
</comment>
<dbReference type="AlphaFoldDB" id="A0AA91T370"/>
<organism evidence="4 5">
    <name type="scientific">Clavispora lusitaniae</name>
    <name type="common">Candida lusitaniae</name>
    <dbReference type="NCBI Taxonomy" id="36911"/>
    <lineage>
        <taxon>Eukaryota</taxon>
        <taxon>Fungi</taxon>
        <taxon>Dikarya</taxon>
        <taxon>Ascomycota</taxon>
        <taxon>Saccharomycotina</taxon>
        <taxon>Pichiomycetes</taxon>
        <taxon>Metschnikowiaceae</taxon>
        <taxon>Clavispora</taxon>
    </lineage>
</organism>
<keyword evidence="2" id="KW-0378">Hydrolase</keyword>
<dbReference type="InterPro" id="IPR050386">
    <property type="entry name" value="Glycosyl_hydrolase_5"/>
</dbReference>
<dbReference type="Gene3D" id="3.20.20.80">
    <property type="entry name" value="Glycosidases"/>
    <property type="match status" value="1"/>
</dbReference>
<evidence type="ECO:0000256" key="3">
    <source>
        <dbReference type="ARBA" id="ARBA00023295"/>
    </source>
</evidence>
<keyword evidence="3" id="KW-0326">Glycosidase</keyword>
<dbReference type="InterPro" id="IPR017853">
    <property type="entry name" value="GH"/>
</dbReference>
<dbReference type="GO" id="GO:0009986">
    <property type="term" value="C:cell surface"/>
    <property type="evidence" value="ECO:0007669"/>
    <property type="project" value="TreeGrafter"/>
</dbReference>
<dbReference type="EMBL" id="LYUB02000004">
    <property type="protein sequence ID" value="OVF09886.1"/>
    <property type="molecule type" value="Genomic_DNA"/>
</dbReference>
<evidence type="ECO:0000313" key="5">
    <source>
        <dbReference type="Proteomes" id="UP000195602"/>
    </source>
</evidence>
<proteinExistence type="inferred from homology"/>
<comment type="similarity">
    <text evidence="1">Belongs to the glycosyl hydrolase 5 (cellulase A) family.</text>
</comment>
<dbReference type="FunFam" id="3.20.20.80:FF:000100">
    <property type="entry name" value="Glycoside hydrolase superfamily"/>
    <property type="match status" value="1"/>
</dbReference>
<evidence type="ECO:0000313" key="4">
    <source>
        <dbReference type="EMBL" id="OVF09886.1"/>
    </source>
</evidence>
<protein>
    <submittedName>
        <fullName evidence="4">17-beta-hydroxysteroid dehydrogenase</fullName>
    </submittedName>
</protein>
<dbReference type="Proteomes" id="UP000195602">
    <property type="component" value="Unassembled WGS sequence"/>
</dbReference>
<dbReference type="GO" id="GO:0005576">
    <property type="term" value="C:extracellular region"/>
    <property type="evidence" value="ECO:0007669"/>
    <property type="project" value="TreeGrafter"/>
</dbReference>
<name>A0AA91T370_CLALS</name>
<dbReference type="GO" id="GO:0046557">
    <property type="term" value="F:glucan endo-1,6-beta-glucosidase activity"/>
    <property type="evidence" value="ECO:0007669"/>
    <property type="project" value="TreeGrafter"/>
</dbReference>
<dbReference type="PANTHER" id="PTHR31297">
    <property type="entry name" value="GLUCAN ENDO-1,6-BETA-GLUCOSIDASE B"/>
    <property type="match status" value="1"/>
</dbReference>
<sequence>MGISKIVDKLKAHSVHDAPAADAAVSGDLSDSQLCRTRFHFGVNFGGCFVLEKWIFHSIFPEGTEVELEAVAKGAKDDKKDYKKRLEAHWSDYASEDDWKWLQSQGVTAVRIPVGYWHVGGGKFTSGTKYEPYADVYSEAWNIFKSKFVEAAAKHQIAVLVDLHGLPGGANGEAHSGESSGGQAGFWNSSSFQKLAADAVAFIAKDLKRYSNIAGIQIVNEAEFSDSASKQKSYYMRALEAIRKEDGSIPVVISDGWWPDQWAKWVQEHQKDGRNLGIVVDDHCYRCFDDKDRAKSVPQIIEDLDGSVLTNLNDGGRGVDFMVGEYSCVVDGKSWEKSDNGKRSELVEEYGAKQSRLFEQRAGAGSYFWTFKFEQQGGEWDFREMAGRAVRPPKVQEPSSDKLEESLKANFDQHVHYWDERGGKYEHARYEAAFRAAWADGAAFARKGALVGRRQAVWAARRAEYVKKEGQSDWLWEWDQGWEKGMAEFVRAASA</sequence>
<dbReference type="PANTHER" id="PTHR31297:SF43">
    <property type="entry name" value="GLUCAN 1,3-BETA-GLUCOSIDASE 3"/>
    <property type="match status" value="1"/>
</dbReference>
<dbReference type="SUPFAM" id="SSF51445">
    <property type="entry name" value="(Trans)glycosidases"/>
    <property type="match status" value="1"/>
</dbReference>
<gene>
    <name evidence="4" type="ORF">A9F13_04g04081</name>
</gene>
<evidence type="ECO:0000256" key="1">
    <source>
        <dbReference type="ARBA" id="ARBA00005641"/>
    </source>
</evidence>